<dbReference type="InterPro" id="IPR007543">
    <property type="entry name" value="LptD_C"/>
</dbReference>
<comment type="function">
    <text evidence="1">Involved in the assembly of lipopolysaccharide (LPS) at the surface of the outer membrane.</text>
</comment>
<dbReference type="PANTHER" id="PTHR30189:SF1">
    <property type="entry name" value="LPS-ASSEMBLY PROTEIN LPTD"/>
    <property type="match status" value="1"/>
</dbReference>
<keyword evidence="1" id="KW-0998">Cell outer membrane</keyword>
<gene>
    <name evidence="1" type="primary">lptD</name>
    <name evidence="3" type="ORF">SAMN04488047_10714</name>
</gene>
<dbReference type="OrthoDB" id="9760225at2"/>
<dbReference type="Proteomes" id="UP000199356">
    <property type="component" value="Unassembled WGS sequence"/>
</dbReference>
<feature type="chain" id="PRO_5011803831" description="LPS-assembly protein LptD" evidence="1">
    <location>
        <begin position="21"/>
        <end position="699"/>
    </location>
</feature>
<dbReference type="GO" id="GO:0015920">
    <property type="term" value="P:lipopolysaccharide transport"/>
    <property type="evidence" value="ECO:0007669"/>
    <property type="project" value="InterPro"/>
</dbReference>
<accession>A0A1I5QLW4</accession>
<keyword evidence="1" id="KW-0732">Signal</keyword>
<evidence type="ECO:0000313" key="3">
    <source>
        <dbReference type="EMBL" id="SFP47212.1"/>
    </source>
</evidence>
<dbReference type="HAMAP" id="MF_01411">
    <property type="entry name" value="LPS_assembly_LptD"/>
    <property type="match status" value="1"/>
</dbReference>
<dbReference type="EMBL" id="FOXA01000007">
    <property type="protein sequence ID" value="SFP47212.1"/>
    <property type="molecule type" value="Genomic_DNA"/>
</dbReference>
<dbReference type="RefSeq" id="WP_093421182.1">
    <property type="nucleotide sequence ID" value="NZ_FOXA01000007.1"/>
</dbReference>
<dbReference type="AlphaFoldDB" id="A0A1I5QLW4"/>
<dbReference type="PANTHER" id="PTHR30189">
    <property type="entry name" value="LPS-ASSEMBLY PROTEIN"/>
    <property type="match status" value="1"/>
</dbReference>
<comment type="subunit">
    <text evidence="1">Component of the lipopolysaccharide transport and assembly complex.</text>
</comment>
<comment type="similarity">
    <text evidence="1">Belongs to the LptD family.</text>
</comment>
<dbReference type="GO" id="GO:1990351">
    <property type="term" value="C:transporter complex"/>
    <property type="evidence" value="ECO:0007669"/>
    <property type="project" value="TreeGrafter"/>
</dbReference>
<dbReference type="InterPro" id="IPR050218">
    <property type="entry name" value="LptD"/>
</dbReference>
<dbReference type="Pfam" id="PF04453">
    <property type="entry name" value="LptD"/>
    <property type="match status" value="1"/>
</dbReference>
<evidence type="ECO:0000259" key="2">
    <source>
        <dbReference type="Pfam" id="PF04453"/>
    </source>
</evidence>
<reference evidence="3 4" key="1">
    <citation type="submission" date="2016-10" db="EMBL/GenBank/DDBJ databases">
        <authorList>
            <person name="de Groot N.N."/>
        </authorList>
    </citation>
    <scope>NUCLEOTIDE SEQUENCE [LARGE SCALE GENOMIC DNA]</scope>
    <source>
        <strain evidence="3 4">DSM 19547</strain>
    </source>
</reference>
<dbReference type="InterPro" id="IPR020889">
    <property type="entry name" value="LipoPS_assembly_LptD"/>
</dbReference>
<dbReference type="STRING" id="441119.SAMN04488047_10714"/>
<organism evidence="3 4">
    <name type="scientific">Tranquillimonas alkanivorans</name>
    <dbReference type="NCBI Taxonomy" id="441119"/>
    <lineage>
        <taxon>Bacteria</taxon>
        <taxon>Pseudomonadati</taxon>
        <taxon>Pseudomonadota</taxon>
        <taxon>Alphaproteobacteria</taxon>
        <taxon>Rhodobacterales</taxon>
        <taxon>Roseobacteraceae</taxon>
        <taxon>Tranquillimonas</taxon>
    </lineage>
</organism>
<keyword evidence="4" id="KW-1185">Reference proteome</keyword>
<evidence type="ECO:0000256" key="1">
    <source>
        <dbReference type="HAMAP-Rule" id="MF_01411"/>
    </source>
</evidence>
<dbReference type="GO" id="GO:0009279">
    <property type="term" value="C:cell outer membrane"/>
    <property type="evidence" value="ECO:0007669"/>
    <property type="project" value="UniProtKB-SubCell"/>
</dbReference>
<feature type="domain" description="LptD C-terminal" evidence="2">
    <location>
        <begin position="265"/>
        <end position="624"/>
    </location>
</feature>
<feature type="signal peptide" evidence="1">
    <location>
        <begin position="1"/>
        <end position="20"/>
    </location>
</feature>
<evidence type="ECO:0000313" key="4">
    <source>
        <dbReference type="Proteomes" id="UP000199356"/>
    </source>
</evidence>
<sequence precursor="true">MIRRFAATLCLAALPALAQAQTASLVADRLEIAADDRLIAEGEVEVLYGTTRLTATRVIFDRSEDRLSIEGPITLTEGEDVIVLADAAALDPELRNGILTSARLVLDRQLQLAANRIARVDGRYTELSKSVASACQVCPDNPVPTWEIRARRIVHDELERQLYFENATFRLLGVPIFYIPRLRLPDPTLERATGFLLPSVRTTSRLGSGLKLPYFIRMGDHADLTLAPYISPRTDTLQFRYRQAVAPGALEFEGAITSDELEPGKTRGFLFGEGSFALPRDYRLSFDLELVSDSAYLLDYGGSEQDRLESEVALERMRRDKFFRASVTNFRTLRPSELSIENELPEVYGTVKWERRYDALGGDLTLGFDTYTLYRESSDSPEGRDVQRLAVDVGWRDDTTLANGMVAEARLGAAAAGYAVTQDDSFDEAPGRVAPRAAVALRWPLGRTNASGAHHLLEPVVQLAWAHSTGDAIPNEDSRLIEFDEGNLFGFGRYPGDDAVEDGARADLGLRWTRYDPAGWSLGLAGGRVLRLEDSGFAEGTGLSGDSSDWLVSGQLAMDDLTLTGRALFGSDLSFTRNEMRLAYDGGRAAVSATYLWLEAEPGQNLLETRELDLDAAWRITPGWTGRLDGRFDLDAEETSRAGLGLVYQSECLTVDLSLSRRFTSSTSVSPTTDFGLQVSLAGFGSGAGDAVPARRCRG</sequence>
<proteinExistence type="inferred from homology"/>
<dbReference type="GO" id="GO:0043165">
    <property type="term" value="P:Gram-negative-bacterium-type cell outer membrane assembly"/>
    <property type="evidence" value="ECO:0007669"/>
    <property type="project" value="UniProtKB-UniRule"/>
</dbReference>
<comment type="subcellular location">
    <subcellularLocation>
        <location evidence="1">Cell outer membrane</location>
    </subcellularLocation>
</comment>
<comment type="caution">
    <text evidence="1">Lacks conserved residue(s) required for the propagation of feature annotation.</text>
</comment>
<name>A0A1I5QLW4_9RHOB</name>
<keyword evidence="1" id="KW-0472">Membrane</keyword>
<protein>
    <recommendedName>
        <fullName evidence="1">LPS-assembly protein LptD</fullName>
    </recommendedName>
</protein>